<evidence type="ECO:0000313" key="1">
    <source>
        <dbReference type="EMBL" id="GAX83268.1"/>
    </source>
</evidence>
<comment type="caution">
    <text evidence="1">The sequence shown here is derived from an EMBL/GenBank/DDBJ whole genome shotgun (WGS) entry which is preliminary data.</text>
</comment>
<accession>A0A250XJM2</accession>
<dbReference type="Proteomes" id="UP000232323">
    <property type="component" value="Unassembled WGS sequence"/>
</dbReference>
<reference evidence="1 2" key="1">
    <citation type="submission" date="2017-08" db="EMBL/GenBank/DDBJ databases">
        <title>Acidophilic green algal genome provides insights into adaptation to an acidic environment.</title>
        <authorList>
            <person name="Hirooka S."/>
            <person name="Hirose Y."/>
            <person name="Kanesaki Y."/>
            <person name="Higuchi S."/>
            <person name="Fujiwara T."/>
            <person name="Onuma R."/>
            <person name="Era A."/>
            <person name="Ohbayashi R."/>
            <person name="Uzuka A."/>
            <person name="Nozaki H."/>
            <person name="Yoshikawa H."/>
            <person name="Miyagishima S.Y."/>
        </authorList>
    </citation>
    <scope>NUCLEOTIDE SEQUENCE [LARGE SCALE GENOMIC DNA]</scope>
    <source>
        <strain evidence="1 2">NIES-2499</strain>
    </source>
</reference>
<dbReference type="AlphaFoldDB" id="A0A250XJM2"/>
<evidence type="ECO:0000313" key="2">
    <source>
        <dbReference type="Proteomes" id="UP000232323"/>
    </source>
</evidence>
<sequence length="540" mass="59128">MDANLNSLPLDWDAILNKETLDQDDVDDFFSNYLPWFMNETVQAPLAPVDASLEIPKNLENVTDYDYQNHSNAVAASTASCNLQHQLSNAATTTVVDSRLTTAVATGLTASPRFTHLAVSSSSYSSALSLPSCYPAAIVQPAVQPSPSLSTCNDGPPTASSVIDKSSATCKPYASNNPHPPPLLLSQRMSIATATRPAKGISQLNIPFLEAELRHKVQLVKSLERTNEDLVRKEKLLSLQIKSVDRTIQCQRMQEGTSPHMTSLLQSFRMTVGLLGQHPEGGGGCNVSFSSASSVVTDTFTADELREAWCLFVSELSDIVVAGDKQCPRIHNVLDRMDNLLTSLSIHKSTLIPSMLGLHMKTGQPLPRTESFWLEVVLQLQLSQQQEKDIIAAHQAFSRVLKDVTCAMVKQIDNLSESVRHSFPKSSGLPADISWRQENGAEDPDACLGTAARSLGTFAQDQASTSWEADQATSCSTSLGAADQHLLIRKCLRQYSRYVLMQRTVYFVIQGLLTPWQRCLLYLTAYPSFPAHIDIMGALM</sequence>
<keyword evidence="2" id="KW-1185">Reference proteome</keyword>
<proteinExistence type="predicted"/>
<name>A0A250XJM2_9CHLO</name>
<dbReference type="OrthoDB" id="543852at2759"/>
<organism evidence="1 2">
    <name type="scientific">Chlamydomonas eustigma</name>
    <dbReference type="NCBI Taxonomy" id="1157962"/>
    <lineage>
        <taxon>Eukaryota</taxon>
        <taxon>Viridiplantae</taxon>
        <taxon>Chlorophyta</taxon>
        <taxon>core chlorophytes</taxon>
        <taxon>Chlorophyceae</taxon>
        <taxon>CS clade</taxon>
        <taxon>Chlamydomonadales</taxon>
        <taxon>Chlamydomonadaceae</taxon>
        <taxon>Chlamydomonas</taxon>
    </lineage>
</organism>
<dbReference type="EMBL" id="BEGY01000095">
    <property type="protein sequence ID" value="GAX83268.1"/>
    <property type="molecule type" value="Genomic_DNA"/>
</dbReference>
<gene>
    <name evidence="1" type="ORF">CEUSTIGMA_g10694.t1</name>
</gene>
<protein>
    <submittedName>
        <fullName evidence="1">Uncharacterized protein</fullName>
    </submittedName>
</protein>